<organism evidence="1 2">
    <name type="scientific">Vitreoscilla filiformis</name>
    <dbReference type="NCBI Taxonomy" id="63"/>
    <lineage>
        <taxon>Bacteria</taxon>
        <taxon>Pseudomonadati</taxon>
        <taxon>Pseudomonadota</taxon>
        <taxon>Betaproteobacteria</taxon>
        <taxon>Neisseriales</taxon>
        <taxon>Neisseriaceae</taxon>
        <taxon>Vitreoscilla</taxon>
    </lineage>
</organism>
<gene>
    <name evidence="1" type="ORF">VITFI_CDS0221</name>
</gene>
<reference evidence="1 2" key="1">
    <citation type="submission" date="2017-07" db="EMBL/GenBank/DDBJ databases">
        <title>Complete Genome Sequence of the cosmetic ferment Vitreoscilla filiformis (ATCC15551).</title>
        <authorList>
            <person name="Contreras S."/>
            <person name="Sagory-Zalkind P."/>
            <person name="Blanquart H."/>
            <person name="Iltis A."/>
            <person name="Morand S.C."/>
        </authorList>
    </citation>
    <scope>NUCLEOTIDE SEQUENCE [LARGE SCALE GENOMIC DNA]</scope>
    <source>
        <strain evidence="1 2">ATCC 15551</strain>
    </source>
</reference>
<dbReference type="KEGG" id="vff:VITFI_CDS0221"/>
<evidence type="ECO:0000313" key="2">
    <source>
        <dbReference type="Proteomes" id="UP000199729"/>
    </source>
</evidence>
<proteinExistence type="predicted"/>
<sequence>MHFVEAGSHSVLSCGGHSSKCRTSQLVFRSIQRACNIKKVCGLSRRVFLHSASSP</sequence>
<protein>
    <submittedName>
        <fullName evidence="1">Uncharacterized protein</fullName>
    </submittedName>
</protein>
<dbReference type="EMBL" id="CP022423">
    <property type="protein sequence ID" value="ASM76000.1"/>
    <property type="molecule type" value="Genomic_DNA"/>
</dbReference>
<accession>A0A221KAY4</accession>
<name>A0A221KAY4_VITFI</name>
<dbReference type="Proteomes" id="UP000199729">
    <property type="component" value="Chromosome"/>
</dbReference>
<keyword evidence="2" id="KW-1185">Reference proteome</keyword>
<evidence type="ECO:0000313" key="1">
    <source>
        <dbReference type="EMBL" id="ASM76000.1"/>
    </source>
</evidence>
<dbReference type="AlphaFoldDB" id="A0A221KAY4"/>